<dbReference type="CDD" id="cd06578">
    <property type="entry name" value="HemD"/>
    <property type="match status" value="1"/>
</dbReference>
<reference evidence="3 4" key="1">
    <citation type="submission" date="2017-05" db="EMBL/GenBank/DDBJ databases">
        <authorList>
            <person name="Varghese N."/>
            <person name="Submissions S."/>
        </authorList>
    </citation>
    <scope>NUCLEOTIDE SEQUENCE [LARGE SCALE GENOMIC DNA]</scope>
    <source>
        <strain evidence="3 4">DSM 21985</strain>
    </source>
</reference>
<dbReference type="SUPFAM" id="SSF69618">
    <property type="entry name" value="HemD-like"/>
    <property type="match status" value="1"/>
</dbReference>
<dbReference type="GO" id="GO:0006780">
    <property type="term" value="P:uroporphyrinogen III biosynthetic process"/>
    <property type="evidence" value="ECO:0007669"/>
    <property type="project" value="InterPro"/>
</dbReference>
<evidence type="ECO:0000259" key="2">
    <source>
        <dbReference type="Pfam" id="PF02602"/>
    </source>
</evidence>
<dbReference type="InterPro" id="IPR036108">
    <property type="entry name" value="4pyrrol_syn_uPrphyn_synt_sf"/>
</dbReference>
<dbReference type="InterPro" id="IPR003754">
    <property type="entry name" value="4pyrrol_synth_uPrphyn_synth"/>
</dbReference>
<gene>
    <name evidence="3" type="ORF">SAMN06265219_102365</name>
</gene>
<evidence type="ECO:0000313" key="4">
    <source>
        <dbReference type="Proteomes" id="UP000317557"/>
    </source>
</evidence>
<dbReference type="AlphaFoldDB" id="A0A521BM91"/>
<dbReference type="OrthoDB" id="9775656at2"/>
<dbReference type="PANTHER" id="PTHR40082">
    <property type="entry name" value="BLR5956 PROTEIN"/>
    <property type="match status" value="1"/>
</dbReference>
<dbReference type="Proteomes" id="UP000317557">
    <property type="component" value="Unassembled WGS sequence"/>
</dbReference>
<evidence type="ECO:0000313" key="3">
    <source>
        <dbReference type="EMBL" id="SMO47750.1"/>
    </source>
</evidence>
<name>A0A521BM91_9BACT</name>
<protein>
    <submittedName>
        <fullName evidence="3">Uroporphyrinogen-III synthase</fullName>
    </submittedName>
</protein>
<dbReference type="GO" id="GO:0004852">
    <property type="term" value="F:uroporphyrinogen-III synthase activity"/>
    <property type="evidence" value="ECO:0007669"/>
    <property type="project" value="InterPro"/>
</dbReference>
<keyword evidence="4" id="KW-1185">Reference proteome</keyword>
<dbReference type="RefSeq" id="WP_142453362.1">
    <property type="nucleotide sequence ID" value="NZ_FXTP01000002.1"/>
</dbReference>
<dbReference type="Pfam" id="PF02602">
    <property type="entry name" value="HEM4"/>
    <property type="match status" value="1"/>
</dbReference>
<organism evidence="3 4">
    <name type="scientific">Gracilimonas mengyeensis</name>
    <dbReference type="NCBI Taxonomy" id="1302730"/>
    <lineage>
        <taxon>Bacteria</taxon>
        <taxon>Pseudomonadati</taxon>
        <taxon>Balneolota</taxon>
        <taxon>Balneolia</taxon>
        <taxon>Balneolales</taxon>
        <taxon>Balneolaceae</taxon>
        <taxon>Gracilimonas</taxon>
    </lineage>
</organism>
<feature type="domain" description="Tetrapyrrole biosynthesis uroporphyrinogen III synthase" evidence="2">
    <location>
        <begin position="22"/>
        <end position="263"/>
    </location>
</feature>
<keyword evidence="1" id="KW-0175">Coiled coil</keyword>
<dbReference type="PANTHER" id="PTHR40082:SF1">
    <property type="entry name" value="BLR5956 PROTEIN"/>
    <property type="match status" value="1"/>
</dbReference>
<dbReference type="EMBL" id="FXTP01000002">
    <property type="protein sequence ID" value="SMO47750.1"/>
    <property type="molecule type" value="Genomic_DNA"/>
</dbReference>
<proteinExistence type="predicted"/>
<sequence length="275" mass="30590">MGSTETLSKSTALTFESRMADTTVKLLRRQGVEALSAPSMQEVPLENHSEVFTFADQLFAGEIDILLCMTGVGTDMLVKTMKTRYKWEQIHASLSDIIVVSRGPKPAKVLRDLDIPINIKVPEPNTWKELLETLDKSPETADLKGKKVAIQEYGETNEQLNEELKKRGAELVHTSIYRWALPDDLEPLKEGIQYIVDGKVDAALFTSKTQVHHVMKVADSMDVKESFLEALKKVTVASIGPVCSKGLETYGIEVDFEPSRPKLAIFVNELADELA</sequence>
<accession>A0A521BM91</accession>
<feature type="coiled-coil region" evidence="1">
    <location>
        <begin position="143"/>
        <end position="170"/>
    </location>
</feature>
<dbReference type="InterPro" id="IPR039793">
    <property type="entry name" value="UROS/Hem4"/>
</dbReference>
<dbReference type="Gene3D" id="3.40.50.10090">
    <property type="match status" value="2"/>
</dbReference>
<evidence type="ECO:0000256" key="1">
    <source>
        <dbReference type="SAM" id="Coils"/>
    </source>
</evidence>